<dbReference type="Proteomes" id="UP001497600">
    <property type="component" value="Chromosome D"/>
</dbReference>
<evidence type="ECO:0000313" key="8">
    <source>
        <dbReference type="Proteomes" id="UP001497600"/>
    </source>
</evidence>
<keyword evidence="3 6" id="KW-1133">Transmembrane helix</keyword>
<accession>A0ABP0EAM0</accession>
<feature type="transmembrane region" description="Helical" evidence="6">
    <location>
        <begin position="365"/>
        <end position="383"/>
    </location>
</feature>
<feature type="transmembrane region" description="Helical" evidence="6">
    <location>
        <begin position="112"/>
        <end position="134"/>
    </location>
</feature>
<keyword evidence="4 6" id="KW-0472">Membrane</keyword>
<sequence>MSPTLIPSISTESAAYSQLPREEKRRYHKLSSLSCMALIVNKMIGTGIFSTPAIIFQYCGGNVPLYLSLWLIGGVIVLSGLLIFLEFALNLPFRNGGEKNYLLRAFPNPKGLAGCVYAFQMVLLGFSSGNSFAFGKYFLYAFGYNVDGQDEEDWRVKLVGVACISGCVWVHMKWPNQGTKLFNFLGIFKIGILVLIILLGAIKLVTGTEPGSVSNSVSSSVSSNSNSISSSSSSYSIAIALLEIIYSFKGWENANYVLSEVSNPYRVLTIIAPLSVLVTVILYFLVIVSYLVVIPHQELMDSGVLVAGVFFTKIFGESLTSKILPIFISLSNLGNVLVVSFAHGHVNQELARSNYLPFSHYFTNLNHALLLHWFITVLVLVAPPSSAIYEFVVNLYIYPGTWINVGLTIGLLYLKWNSQSLQWGAYSQVVHNERLTATETTELLEEENESYTDFDTSFGSIAPPPGEEIPPPILPSTFSVPYPFIFIFLLANVFLALFPFVKPPSGSPGALSPIPHWCFPTIGSGVLAAGAVWFYSRQRFHVWRHNKTGAGEPVVEYKEDIL</sequence>
<feature type="transmembrane region" description="Helical" evidence="6">
    <location>
        <begin position="267"/>
        <end position="293"/>
    </location>
</feature>
<dbReference type="Gene3D" id="1.20.1740.10">
    <property type="entry name" value="Amino acid/polyamine transporter I"/>
    <property type="match status" value="1"/>
</dbReference>
<dbReference type="InterPro" id="IPR002293">
    <property type="entry name" value="AA/rel_permease1"/>
</dbReference>
<protein>
    <submittedName>
        <fullName evidence="7">Low-affinity methionine permease</fullName>
    </submittedName>
</protein>
<keyword evidence="8" id="KW-1185">Reference proteome</keyword>
<feature type="transmembrane region" description="Helical" evidence="6">
    <location>
        <begin position="30"/>
        <end position="55"/>
    </location>
</feature>
<evidence type="ECO:0000256" key="5">
    <source>
        <dbReference type="SAM" id="MobiDB-lite"/>
    </source>
</evidence>
<gene>
    <name evidence="7" type="primary">MUP3</name>
    <name evidence="7" type="ORF">CAAN4_D05710</name>
</gene>
<dbReference type="PANTHER" id="PTHR11785:SF382">
    <property type="entry name" value="LOW-AFFINITY METHIONINE PERMEASE"/>
    <property type="match status" value="1"/>
</dbReference>
<evidence type="ECO:0000256" key="1">
    <source>
        <dbReference type="ARBA" id="ARBA00004141"/>
    </source>
</evidence>
<dbReference type="PANTHER" id="PTHR11785">
    <property type="entry name" value="AMINO ACID TRANSPORTER"/>
    <property type="match status" value="1"/>
</dbReference>
<feature type="transmembrane region" description="Helical" evidence="6">
    <location>
        <begin position="154"/>
        <end position="172"/>
    </location>
</feature>
<feature type="region of interest" description="Disordered" evidence="5">
    <location>
        <begin position="211"/>
        <end position="231"/>
    </location>
</feature>
<dbReference type="Pfam" id="PF13520">
    <property type="entry name" value="AA_permease_2"/>
    <property type="match status" value="1"/>
</dbReference>
<evidence type="ECO:0000256" key="3">
    <source>
        <dbReference type="ARBA" id="ARBA00022989"/>
    </source>
</evidence>
<proteinExistence type="predicted"/>
<feature type="transmembrane region" description="Helical" evidence="6">
    <location>
        <begin position="514"/>
        <end position="535"/>
    </location>
</feature>
<name>A0ABP0EAM0_9ASCO</name>
<dbReference type="EMBL" id="OZ004256">
    <property type="protein sequence ID" value="CAK7903670.1"/>
    <property type="molecule type" value="Genomic_DNA"/>
</dbReference>
<comment type="subcellular location">
    <subcellularLocation>
        <location evidence="1">Membrane</location>
        <topology evidence="1">Multi-pass membrane protein</topology>
    </subcellularLocation>
</comment>
<feature type="transmembrane region" description="Helical" evidence="6">
    <location>
        <begin position="482"/>
        <end position="502"/>
    </location>
</feature>
<dbReference type="InterPro" id="IPR050598">
    <property type="entry name" value="AminoAcid_Transporter"/>
</dbReference>
<feature type="transmembrane region" description="Helical" evidence="6">
    <location>
        <begin position="395"/>
        <end position="414"/>
    </location>
</feature>
<reference evidence="7 8" key="1">
    <citation type="submission" date="2024-01" db="EMBL/GenBank/DDBJ databases">
        <authorList>
            <consortium name="Genoscope - CEA"/>
            <person name="William W."/>
        </authorList>
    </citation>
    <scope>NUCLEOTIDE SEQUENCE [LARGE SCALE GENOMIC DNA]</scope>
    <source>
        <strain evidence="7 8">29B2s-10</strain>
    </source>
</reference>
<evidence type="ECO:0000256" key="6">
    <source>
        <dbReference type="SAM" id="Phobius"/>
    </source>
</evidence>
<keyword evidence="2 6" id="KW-0812">Transmembrane</keyword>
<feature type="compositionally biased region" description="Low complexity" evidence="5">
    <location>
        <begin position="212"/>
        <end position="231"/>
    </location>
</feature>
<feature type="transmembrane region" description="Helical" evidence="6">
    <location>
        <begin position="184"/>
        <end position="206"/>
    </location>
</feature>
<evidence type="ECO:0000256" key="2">
    <source>
        <dbReference type="ARBA" id="ARBA00022692"/>
    </source>
</evidence>
<organism evidence="7 8">
    <name type="scientific">[Candida] anglica</name>
    <dbReference type="NCBI Taxonomy" id="148631"/>
    <lineage>
        <taxon>Eukaryota</taxon>
        <taxon>Fungi</taxon>
        <taxon>Dikarya</taxon>
        <taxon>Ascomycota</taxon>
        <taxon>Saccharomycotina</taxon>
        <taxon>Pichiomycetes</taxon>
        <taxon>Debaryomycetaceae</taxon>
        <taxon>Kurtzmaniella</taxon>
    </lineage>
</organism>
<evidence type="ECO:0000256" key="4">
    <source>
        <dbReference type="ARBA" id="ARBA00023136"/>
    </source>
</evidence>
<feature type="transmembrane region" description="Helical" evidence="6">
    <location>
        <begin position="67"/>
        <end position="91"/>
    </location>
</feature>
<evidence type="ECO:0000313" key="7">
    <source>
        <dbReference type="EMBL" id="CAK7903670.1"/>
    </source>
</evidence>